<name>A0A6G0WRT9_9STRA</name>
<gene>
    <name evidence="1" type="ORF">Ae201684_012426</name>
</gene>
<accession>A0A6G0WRT9</accession>
<dbReference type="AlphaFoldDB" id="A0A6G0WRT9"/>
<sequence length="76" mass="8575">MNDTLNKQFGALFYKMISCCTTSHNLSNMMASMMSGRRLQRRSLIMNLSPIASRMASFVVENFTVYSFGSVETTSM</sequence>
<proteinExistence type="predicted"/>
<evidence type="ECO:0000313" key="2">
    <source>
        <dbReference type="Proteomes" id="UP000481153"/>
    </source>
</evidence>
<protein>
    <submittedName>
        <fullName evidence="1">Uncharacterized protein</fullName>
    </submittedName>
</protein>
<reference evidence="1 2" key="1">
    <citation type="submission" date="2019-07" db="EMBL/GenBank/DDBJ databases">
        <title>Genomics analysis of Aphanomyces spp. identifies a new class of oomycete effector associated with host adaptation.</title>
        <authorList>
            <person name="Gaulin E."/>
        </authorList>
    </citation>
    <scope>NUCLEOTIDE SEQUENCE [LARGE SCALE GENOMIC DNA]</scope>
    <source>
        <strain evidence="1 2">ATCC 201684</strain>
    </source>
</reference>
<keyword evidence="2" id="KW-1185">Reference proteome</keyword>
<dbReference type="EMBL" id="VJMJ01000156">
    <property type="protein sequence ID" value="KAF0730132.1"/>
    <property type="molecule type" value="Genomic_DNA"/>
</dbReference>
<dbReference type="Proteomes" id="UP000481153">
    <property type="component" value="Unassembled WGS sequence"/>
</dbReference>
<comment type="caution">
    <text evidence="1">The sequence shown here is derived from an EMBL/GenBank/DDBJ whole genome shotgun (WGS) entry which is preliminary data.</text>
</comment>
<evidence type="ECO:0000313" key="1">
    <source>
        <dbReference type="EMBL" id="KAF0730132.1"/>
    </source>
</evidence>
<organism evidence="1 2">
    <name type="scientific">Aphanomyces euteiches</name>
    <dbReference type="NCBI Taxonomy" id="100861"/>
    <lineage>
        <taxon>Eukaryota</taxon>
        <taxon>Sar</taxon>
        <taxon>Stramenopiles</taxon>
        <taxon>Oomycota</taxon>
        <taxon>Saprolegniomycetes</taxon>
        <taxon>Saprolegniales</taxon>
        <taxon>Verrucalvaceae</taxon>
        <taxon>Aphanomyces</taxon>
    </lineage>
</organism>